<feature type="region of interest" description="Disordered" evidence="1">
    <location>
        <begin position="230"/>
        <end position="253"/>
    </location>
</feature>
<dbReference type="EMBL" id="LSSN01000144">
    <property type="protein sequence ID" value="OMJ25587.1"/>
    <property type="molecule type" value="Genomic_DNA"/>
</dbReference>
<protein>
    <submittedName>
        <fullName evidence="2">Uncharacterized protein</fullName>
    </submittedName>
</protein>
<name>A0A1R1YF94_9FUNG</name>
<dbReference type="AlphaFoldDB" id="A0A1R1YF94"/>
<evidence type="ECO:0000313" key="2">
    <source>
        <dbReference type="EMBL" id="OMJ25587.1"/>
    </source>
</evidence>
<feature type="compositionally biased region" description="Low complexity" evidence="1">
    <location>
        <begin position="183"/>
        <end position="198"/>
    </location>
</feature>
<feature type="region of interest" description="Disordered" evidence="1">
    <location>
        <begin position="179"/>
        <end position="204"/>
    </location>
</feature>
<evidence type="ECO:0000256" key="1">
    <source>
        <dbReference type="SAM" id="MobiDB-lite"/>
    </source>
</evidence>
<dbReference type="OrthoDB" id="10373517at2759"/>
<sequence>MRCISIINKLNQVPDQLAQLILLQDHLKVKINETNLLIDDVTNTMQNLSNFLESLTNNNPSTLSNSSELQEYNNLLTEKNNKVYNQKKKEYLELQASYNQKLELAIIASAKRKEIQNSTEFESKMKQYSILKQHDFYQPITSNKNIFIDPTKKLVSNDSNHSQKTSLHQPKKLVENLLKSHKSNSSSSEDFYSDSSSDSLDESRQKNKIVLKNQLKSQNLDSKISQKYKKIENSNDNNSMRNDLVLENEDYIP</sequence>
<keyword evidence="3" id="KW-1185">Reference proteome</keyword>
<accession>A0A1R1YF94</accession>
<proteinExistence type="predicted"/>
<organism evidence="2 3">
    <name type="scientific">Smittium culicis</name>
    <dbReference type="NCBI Taxonomy" id="133412"/>
    <lineage>
        <taxon>Eukaryota</taxon>
        <taxon>Fungi</taxon>
        <taxon>Fungi incertae sedis</taxon>
        <taxon>Zoopagomycota</taxon>
        <taxon>Kickxellomycotina</taxon>
        <taxon>Harpellomycetes</taxon>
        <taxon>Harpellales</taxon>
        <taxon>Legeriomycetaceae</taxon>
        <taxon>Smittium</taxon>
    </lineage>
</organism>
<comment type="caution">
    <text evidence="2">The sequence shown here is derived from an EMBL/GenBank/DDBJ whole genome shotgun (WGS) entry which is preliminary data.</text>
</comment>
<evidence type="ECO:0000313" key="3">
    <source>
        <dbReference type="Proteomes" id="UP000187283"/>
    </source>
</evidence>
<gene>
    <name evidence="2" type="ORF">AYI70_g798</name>
</gene>
<dbReference type="Proteomes" id="UP000187283">
    <property type="component" value="Unassembled WGS sequence"/>
</dbReference>
<reference evidence="2 3" key="1">
    <citation type="submission" date="2017-01" db="EMBL/GenBank/DDBJ databases">
        <authorList>
            <person name="Mah S.A."/>
            <person name="Swanson W.J."/>
            <person name="Moy G.W."/>
            <person name="Vacquier V.D."/>
        </authorList>
    </citation>
    <scope>NUCLEOTIDE SEQUENCE [LARGE SCALE GENOMIC DNA]</scope>
    <source>
        <strain evidence="2 3">GSMNP</strain>
    </source>
</reference>